<feature type="region of interest" description="Disordered" evidence="6">
    <location>
        <begin position="1"/>
        <end position="174"/>
    </location>
</feature>
<dbReference type="PROSITE" id="PS51360">
    <property type="entry name" value="PLUS3"/>
    <property type="match status" value="1"/>
</dbReference>
<keyword evidence="2" id="KW-0805">Transcription regulation</keyword>
<feature type="region of interest" description="Disordered" evidence="6">
    <location>
        <begin position="610"/>
        <end position="662"/>
    </location>
</feature>
<feature type="compositionally biased region" description="Basic and acidic residues" evidence="6">
    <location>
        <begin position="626"/>
        <end position="638"/>
    </location>
</feature>
<feature type="compositionally biased region" description="Basic and acidic residues" evidence="6">
    <location>
        <begin position="23"/>
        <end position="37"/>
    </location>
</feature>
<dbReference type="InterPro" id="IPR004343">
    <property type="entry name" value="Plus-3_dom"/>
</dbReference>
<dbReference type="Gene3D" id="3.90.70.200">
    <property type="entry name" value="Plus-3 domain"/>
    <property type="match status" value="1"/>
</dbReference>
<sequence>MSDDFDDLDNELLGLGDGDEGDDQHHHSDDRDKHSPPGDESEGAVSDSTVSSEHRRKQPTTTITSPSPPPARRGGGGDISEDESDTPLNGRKGPTSTRKRPSPGDDASSPPKKRAKAAAKKTKRKRRGGDASEDDHGPSDYSDDMDVSAESDAIVSEAISSDDDMEDEEDDNVGPLLYPYQQYYKNASDKAWVDSLPELDRETIIAERSEEVSKHEEARRMRARAREQKRDAEKQKKKDAKALLASATRRSMRGESSAKRNADSKKSAQLSELMKKRDEKNARKAGGAGDTDKSKRRRRDSPSRSEGEEDESSDEHEQPAWASQEKSSSLKKGTEEAGLDDIKLLIVGRSTIAKYWAHPGFEEATVGCFARVCIGNHPETNKPTYRLCIIKGWQDSRHIYEISGSDRTTKFRRNAIIASAEAERPTRVDVFSDSGPTEDEFRWWNAAMDVAKMKRPTVAFVEKKRQETKTVTQRKLTNADFEIIRLKKTSYYPDDPVLPYLDVPGLRRHRQQLVEQGNEAEILKIDRELEWRAPPKALTAAMGKPTQLDILGQINKRNREINRHDIRKAQLEEKKKNEMAAKIAAEQGDNSFMDPFARVKTHARIYHDDSYAKKNGKKEDEDEAGKDDAAGGAEEGKEAATGAGLGKTDSKVPQVKTRKPQGIDAVIASLDLQFDIDFS</sequence>
<keyword evidence="5" id="KW-0175">Coiled coil</keyword>
<reference evidence="8 9" key="1">
    <citation type="submission" date="2019-10" db="EMBL/GenBank/DDBJ databases">
        <authorList>
            <person name="Palmer J.M."/>
        </authorList>
    </citation>
    <scope>NUCLEOTIDE SEQUENCE [LARGE SCALE GENOMIC DNA]</scope>
    <source>
        <strain evidence="8 9">TWF696</strain>
    </source>
</reference>
<evidence type="ECO:0000313" key="8">
    <source>
        <dbReference type="EMBL" id="KAK6359038.1"/>
    </source>
</evidence>
<evidence type="ECO:0000256" key="3">
    <source>
        <dbReference type="ARBA" id="ARBA00023163"/>
    </source>
</evidence>
<evidence type="ECO:0000313" key="9">
    <source>
        <dbReference type="Proteomes" id="UP001375240"/>
    </source>
</evidence>
<dbReference type="InterPro" id="IPR036128">
    <property type="entry name" value="Plus3-like_sf"/>
</dbReference>
<accession>A0AAV9VBU3</accession>
<keyword evidence="4" id="KW-0539">Nucleus</keyword>
<gene>
    <name evidence="8" type="ORF">TWF696_000209</name>
</gene>
<organism evidence="8 9">
    <name type="scientific">Orbilia brochopaga</name>
    <dbReference type="NCBI Taxonomy" id="3140254"/>
    <lineage>
        <taxon>Eukaryota</taxon>
        <taxon>Fungi</taxon>
        <taxon>Dikarya</taxon>
        <taxon>Ascomycota</taxon>
        <taxon>Pezizomycotina</taxon>
        <taxon>Orbiliomycetes</taxon>
        <taxon>Orbiliales</taxon>
        <taxon>Orbiliaceae</taxon>
        <taxon>Orbilia</taxon>
    </lineage>
</organism>
<dbReference type="Proteomes" id="UP001375240">
    <property type="component" value="Unassembled WGS sequence"/>
</dbReference>
<keyword evidence="9" id="KW-1185">Reference proteome</keyword>
<comment type="caution">
    <text evidence="8">The sequence shown here is derived from an EMBL/GenBank/DDBJ whole genome shotgun (WGS) entry which is preliminary data.</text>
</comment>
<feature type="compositionally biased region" description="Basic and acidic residues" evidence="6">
    <location>
        <begin position="252"/>
        <end position="266"/>
    </location>
</feature>
<feature type="compositionally biased region" description="Basic residues" evidence="6">
    <location>
        <begin position="111"/>
        <end position="127"/>
    </location>
</feature>
<comment type="subcellular location">
    <subcellularLocation>
        <location evidence="1">Nucleus</location>
    </subcellularLocation>
</comment>
<evidence type="ECO:0000256" key="2">
    <source>
        <dbReference type="ARBA" id="ARBA00023015"/>
    </source>
</evidence>
<dbReference type="EMBL" id="JAVHNQ010000001">
    <property type="protein sequence ID" value="KAK6359038.1"/>
    <property type="molecule type" value="Genomic_DNA"/>
</dbReference>
<dbReference type="AlphaFoldDB" id="A0AAV9VBU3"/>
<keyword evidence="3" id="KW-0804">Transcription</keyword>
<feature type="compositionally biased region" description="Acidic residues" evidence="6">
    <location>
        <begin position="1"/>
        <end position="10"/>
    </location>
</feature>
<dbReference type="SUPFAM" id="SSF159042">
    <property type="entry name" value="Plus3-like"/>
    <property type="match status" value="1"/>
</dbReference>
<dbReference type="GO" id="GO:0003677">
    <property type="term" value="F:DNA binding"/>
    <property type="evidence" value="ECO:0007669"/>
    <property type="project" value="InterPro"/>
</dbReference>
<dbReference type="Pfam" id="PF03126">
    <property type="entry name" value="Plus-3"/>
    <property type="match status" value="1"/>
</dbReference>
<feature type="domain" description="Plus3" evidence="7">
    <location>
        <begin position="336"/>
        <end position="473"/>
    </location>
</feature>
<evidence type="ECO:0000256" key="5">
    <source>
        <dbReference type="SAM" id="Coils"/>
    </source>
</evidence>
<name>A0AAV9VBU3_9PEZI</name>
<feature type="compositionally biased region" description="Basic and acidic residues" evidence="6">
    <location>
        <begin position="206"/>
        <end position="236"/>
    </location>
</feature>
<evidence type="ECO:0000256" key="6">
    <source>
        <dbReference type="SAM" id="MobiDB-lite"/>
    </source>
</evidence>
<feature type="coiled-coil region" evidence="5">
    <location>
        <begin position="554"/>
        <end position="581"/>
    </location>
</feature>
<evidence type="ECO:0000256" key="1">
    <source>
        <dbReference type="ARBA" id="ARBA00004123"/>
    </source>
</evidence>
<dbReference type="PANTHER" id="PTHR13115:SF8">
    <property type="entry name" value="RNA POLYMERASE-ASSOCIATED PROTEIN RTF1 HOMOLOG"/>
    <property type="match status" value="1"/>
</dbReference>
<evidence type="ECO:0000259" key="7">
    <source>
        <dbReference type="PROSITE" id="PS51360"/>
    </source>
</evidence>
<dbReference type="SMART" id="SM00719">
    <property type="entry name" value="Plus3"/>
    <property type="match status" value="1"/>
</dbReference>
<dbReference type="GO" id="GO:0016593">
    <property type="term" value="C:Cdc73/Paf1 complex"/>
    <property type="evidence" value="ECO:0007669"/>
    <property type="project" value="TreeGrafter"/>
</dbReference>
<feature type="compositionally biased region" description="Acidic residues" evidence="6">
    <location>
        <begin position="160"/>
        <end position="172"/>
    </location>
</feature>
<dbReference type="GO" id="GO:1990269">
    <property type="term" value="F:RNA polymerase II C-terminal domain phosphoserine binding"/>
    <property type="evidence" value="ECO:0007669"/>
    <property type="project" value="TreeGrafter"/>
</dbReference>
<dbReference type="PANTHER" id="PTHR13115">
    <property type="entry name" value="RNA POLYMERASE-ASSOCIATED PROTEIN RTF1 HOMOLOG"/>
    <property type="match status" value="1"/>
</dbReference>
<evidence type="ECO:0000256" key="4">
    <source>
        <dbReference type="ARBA" id="ARBA00023242"/>
    </source>
</evidence>
<proteinExistence type="predicted"/>
<protein>
    <recommendedName>
        <fullName evidence="7">Plus3 domain-containing protein</fullName>
    </recommendedName>
</protein>
<feature type="compositionally biased region" description="Basic and acidic residues" evidence="6">
    <location>
        <begin position="273"/>
        <end position="282"/>
    </location>
</feature>
<feature type="region of interest" description="Disordered" evidence="6">
    <location>
        <begin position="206"/>
        <end position="334"/>
    </location>
</feature>
<feature type="compositionally biased region" description="Basic and acidic residues" evidence="6">
    <location>
        <begin position="128"/>
        <end position="138"/>
    </location>
</feature>